<evidence type="ECO:0000313" key="15">
    <source>
        <dbReference type="EMBL" id="KJA25341.1"/>
    </source>
</evidence>
<evidence type="ECO:0000256" key="7">
    <source>
        <dbReference type="ARBA" id="ARBA00023180"/>
    </source>
</evidence>
<evidence type="ECO:0000256" key="6">
    <source>
        <dbReference type="ARBA" id="ARBA00023157"/>
    </source>
</evidence>
<keyword evidence="4 11" id="KW-0378">Hydrolase</keyword>
<keyword evidence="10 11" id="KW-0624">Polysaccharide degradation</keyword>
<evidence type="ECO:0000256" key="8">
    <source>
        <dbReference type="ARBA" id="ARBA00023277"/>
    </source>
</evidence>
<dbReference type="PROSITE" id="PS00562">
    <property type="entry name" value="CBM1_1"/>
    <property type="match status" value="1"/>
</dbReference>
<feature type="domain" description="CBM1" evidence="14">
    <location>
        <begin position="492"/>
        <end position="528"/>
    </location>
</feature>
<dbReference type="OrthoDB" id="412382at2759"/>
<dbReference type="GO" id="GO:0030248">
    <property type="term" value="F:cellulose binding"/>
    <property type="evidence" value="ECO:0007669"/>
    <property type="project" value="InterPro"/>
</dbReference>
<dbReference type="PRINTS" id="PR00734">
    <property type="entry name" value="GLHYDRLASE7"/>
</dbReference>
<dbReference type="Gene3D" id="2.70.100.10">
    <property type="entry name" value="Glycoside hydrolase, family 7, domain"/>
    <property type="match status" value="1"/>
</dbReference>
<name>A0A0D2P9Q1_HYPSF</name>
<dbReference type="CDD" id="cd07999">
    <property type="entry name" value="GH7_CBH_EG"/>
    <property type="match status" value="1"/>
</dbReference>
<accession>A0A0D2P9Q1</accession>
<evidence type="ECO:0000256" key="2">
    <source>
        <dbReference type="ARBA" id="ARBA00006044"/>
    </source>
</evidence>
<dbReference type="EC" id="3.2.1.-" evidence="11"/>
<comment type="similarity">
    <text evidence="2 11">Belongs to the glycosyl hydrolase 7 (cellulase C) family.</text>
</comment>
<dbReference type="SUPFAM" id="SSF57180">
    <property type="entry name" value="Cellulose-binding domain"/>
    <property type="match status" value="1"/>
</dbReference>
<dbReference type="Pfam" id="PF00734">
    <property type="entry name" value="CBM_1"/>
    <property type="match status" value="1"/>
</dbReference>
<dbReference type="InterPro" id="IPR037019">
    <property type="entry name" value="Glyco_hydro_7_sf"/>
</dbReference>
<proteinExistence type="inferred from homology"/>
<dbReference type="InterPro" id="IPR000254">
    <property type="entry name" value="CBD"/>
</dbReference>
<dbReference type="OMA" id="NTYQMFQ"/>
<dbReference type="Proteomes" id="UP000054270">
    <property type="component" value="Unassembled WGS sequence"/>
</dbReference>
<dbReference type="STRING" id="945553.A0A0D2P9Q1"/>
<feature type="region of interest" description="Disordered" evidence="12">
    <location>
        <begin position="460"/>
        <end position="490"/>
    </location>
</feature>
<dbReference type="Pfam" id="PF00840">
    <property type="entry name" value="Glyco_hydro_7"/>
    <property type="match status" value="1"/>
</dbReference>
<dbReference type="InterPro" id="IPR035971">
    <property type="entry name" value="CBD_sf"/>
</dbReference>
<feature type="signal peptide" evidence="13">
    <location>
        <begin position="1"/>
        <end position="18"/>
    </location>
</feature>
<dbReference type="SMART" id="SM00236">
    <property type="entry name" value="fCBD"/>
    <property type="match status" value="1"/>
</dbReference>
<dbReference type="SUPFAM" id="SSF49899">
    <property type="entry name" value="Concanavalin A-like lectins/glucanases"/>
    <property type="match status" value="1"/>
</dbReference>
<evidence type="ECO:0000259" key="14">
    <source>
        <dbReference type="PROSITE" id="PS51164"/>
    </source>
</evidence>
<keyword evidence="5 11" id="KW-0136">Cellulose degradation</keyword>
<dbReference type="InterPro" id="IPR013320">
    <property type="entry name" value="ConA-like_dom_sf"/>
</dbReference>
<dbReference type="PROSITE" id="PS51164">
    <property type="entry name" value="CBM1_2"/>
    <property type="match status" value="1"/>
</dbReference>
<feature type="chain" id="PRO_5002249232" description="Glucanase" evidence="13">
    <location>
        <begin position="19"/>
        <end position="528"/>
    </location>
</feature>
<keyword evidence="6" id="KW-1015">Disulfide bond</keyword>
<feature type="region of interest" description="Disordered" evidence="12">
    <location>
        <begin position="411"/>
        <end position="432"/>
    </location>
</feature>
<evidence type="ECO:0000256" key="3">
    <source>
        <dbReference type="ARBA" id="ARBA00022729"/>
    </source>
</evidence>
<evidence type="ECO:0000256" key="9">
    <source>
        <dbReference type="ARBA" id="ARBA00023295"/>
    </source>
</evidence>
<dbReference type="InterPro" id="IPR001722">
    <property type="entry name" value="Glyco_hydro_7"/>
</dbReference>
<evidence type="ECO:0000256" key="5">
    <source>
        <dbReference type="ARBA" id="ARBA00023001"/>
    </source>
</evidence>
<keyword evidence="8" id="KW-0119">Carbohydrate metabolism</keyword>
<evidence type="ECO:0000313" key="16">
    <source>
        <dbReference type="Proteomes" id="UP000054270"/>
    </source>
</evidence>
<dbReference type="EMBL" id="KN817532">
    <property type="protein sequence ID" value="KJA25341.1"/>
    <property type="molecule type" value="Genomic_DNA"/>
</dbReference>
<comment type="catalytic activity">
    <reaction evidence="1">
        <text>Hydrolysis of (1-&gt;4)-beta-D-glucosidic linkages in cellulose and cellotetraose, releasing cellobiose from the non-reducing ends of the chains.</text>
        <dbReference type="EC" id="3.2.1.91"/>
    </reaction>
</comment>
<keyword evidence="3 13" id="KW-0732">Signal</keyword>
<sequence>MFNKAALVAFSFLAMVCGQQVGTLTAETHPALPWELCTTAGGCVTQSSGKVVLDSNWRWLHSTSGSTNCYTGNTWDATLCPDGVTCAANCALDGADYEGTYGITASGNALTLKFVTDSAQKNVGSRVYLMASDTEYELFKVLNQEFTFDVDVSNLPCGLNGALYFSQMDADGGLSKFPGNKAGAKYGTGYCDSQCPRDIKFINGVANSVGWDASANDANAGTGQFGTCCNEMDVWEANNNAAAFTPHPCTVSGQTRCDSTADDGCGTTDRYNSVCDPDGCDFNSFRMGNTTFYGAGMTVDTTKKFTVVTQFITDDGTATGTLSEIRRIYVQDGVVIQNSNVNIPGLSPTINSITTDYCTDQVTVFDDTPSFSDKGGLAAISTGMAAGMVLVLSVWDDYAVNMLWLDSDYPTTSDPSSPGVARGSCPTTSGVPATIETTEANASVTYSNIKFGDIGSTFSAGSGTGSPGTTTAPAPTTTVTPPTTPTTTANGATQTKYGQCGGLGFTGPTVCAAGSTCQVSNAYYSQCL</sequence>
<evidence type="ECO:0000256" key="12">
    <source>
        <dbReference type="SAM" id="MobiDB-lite"/>
    </source>
</evidence>
<gene>
    <name evidence="15" type="ORF">HYPSUDRAFT_53226</name>
</gene>
<protein>
    <recommendedName>
        <fullName evidence="11">Glucanase</fullName>
        <ecNumber evidence="11">3.2.1.-</ecNumber>
    </recommendedName>
</protein>
<dbReference type="PANTHER" id="PTHR33753">
    <property type="entry name" value="1,4-BETA-D-GLUCAN CELLOBIOHYDROLASE B"/>
    <property type="match status" value="1"/>
</dbReference>
<reference evidence="16" key="1">
    <citation type="submission" date="2014-04" db="EMBL/GenBank/DDBJ databases">
        <title>Evolutionary Origins and Diversification of the Mycorrhizal Mutualists.</title>
        <authorList>
            <consortium name="DOE Joint Genome Institute"/>
            <consortium name="Mycorrhizal Genomics Consortium"/>
            <person name="Kohler A."/>
            <person name="Kuo A."/>
            <person name="Nagy L.G."/>
            <person name="Floudas D."/>
            <person name="Copeland A."/>
            <person name="Barry K.W."/>
            <person name="Cichocki N."/>
            <person name="Veneault-Fourrey C."/>
            <person name="LaButti K."/>
            <person name="Lindquist E.A."/>
            <person name="Lipzen A."/>
            <person name="Lundell T."/>
            <person name="Morin E."/>
            <person name="Murat C."/>
            <person name="Riley R."/>
            <person name="Ohm R."/>
            <person name="Sun H."/>
            <person name="Tunlid A."/>
            <person name="Henrissat B."/>
            <person name="Grigoriev I.V."/>
            <person name="Hibbett D.S."/>
            <person name="Martin F."/>
        </authorList>
    </citation>
    <scope>NUCLEOTIDE SEQUENCE [LARGE SCALE GENOMIC DNA]</scope>
    <source>
        <strain evidence="16">FD-334 SS-4</strain>
    </source>
</reference>
<evidence type="ECO:0000256" key="10">
    <source>
        <dbReference type="ARBA" id="ARBA00023326"/>
    </source>
</evidence>
<evidence type="ECO:0000256" key="1">
    <source>
        <dbReference type="ARBA" id="ARBA00001641"/>
    </source>
</evidence>
<dbReference type="GO" id="GO:0030245">
    <property type="term" value="P:cellulose catabolic process"/>
    <property type="evidence" value="ECO:0007669"/>
    <property type="project" value="UniProtKB-KW"/>
</dbReference>
<keyword evidence="16" id="KW-1185">Reference proteome</keyword>
<dbReference type="PANTHER" id="PTHR33753:SF2">
    <property type="entry name" value="GLYCOSIDE HYDROLASE FAMILY 7 PROTEIN"/>
    <property type="match status" value="1"/>
</dbReference>
<evidence type="ECO:0000256" key="11">
    <source>
        <dbReference type="RuleBase" id="RU361164"/>
    </source>
</evidence>
<dbReference type="GO" id="GO:0016162">
    <property type="term" value="F:cellulose 1,4-beta-cellobiosidase activity"/>
    <property type="evidence" value="ECO:0007669"/>
    <property type="project" value="UniProtKB-EC"/>
</dbReference>
<dbReference type="AlphaFoldDB" id="A0A0D2P9Q1"/>
<evidence type="ECO:0000256" key="4">
    <source>
        <dbReference type="ARBA" id="ARBA00022801"/>
    </source>
</evidence>
<dbReference type="FunFam" id="2.70.100.10:FF:000001">
    <property type="entry name" value="Glucanase"/>
    <property type="match status" value="1"/>
</dbReference>
<organism evidence="15 16">
    <name type="scientific">Hypholoma sublateritium (strain FD-334 SS-4)</name>
    <dbReference type="NCBI Taxonomy" id="945553"/>
    <lineage>
        <taxon>Eukaryota</taxon>
        <taxon>Fungi</taxon>
        <taxon>Dikarya</taxon>
        <taxon>Basidiomycota</taxon>
        <taxon>Agaricomycotina</taxon>
        <taxon>Agaricomycetes</taxon>
        <taxon>Agaricomycetidae</taxon>
        <taxon>Agaricales</taxon>
        <taxon>Agaricineae</taxon>
        <taxon>Strophariaceae</taxon>
        <taxon>Hypholoma</taxon>
    </lineage>
</organism>
<keyword evidence="9 11" id="KW-0326">Glycosidase</keyword>
<evidence type="ECO:0000256" key="13">
    <source>
        <dbReference type="SAM" id="SignalP"/>
    </source>
</evidence>
<dbReference type="GO" id="GO:0005576">
    <property type="term" value="C:extracellular region"/>
    <property type="evidence" value="ECO:0007669"/>
    <property type="project" value="InterPro"/>
</dbReference>
<keyword evidence="7" id="KW-0325">Glycoprotein</keyword>